<dbReference type="EMBL" id="CP018139">
    <property type="protein sequence ID" value="APE31152.1"/>
    <property type="molecule type" value="Genomic_DNA"/>
</dbReference>
<dbReference type="OrthoDB" id="5296662at2"/>
<feature type="transmembrane region" description="Helical" evidence="1">
    <location>
        <begin position="20"/>
        <end position="44"/>
    </location>
</feature>
<keyword evidence="1" id="KW-0812">Transmembrane</keyword>
<keyword evidence="1" id="KW-0472">Membrane</keyword>
<dbReference type="NCBIfam" id="TIGR02532">
    <property type="entry name" value="IV_pilin_GFxxxE"/>
    <property type="match status" value="1"/>
</dbReference>
<name>A0A1J0VGK1_9GAMM</name>
<evidence type="ECO:0000313" key="2">
    <source>
        <dbReference type="EMBL" id="APE31152.1"/>
    </source>
</evidence>
<protein>
    <recommendedName>
        <fullName evidence="4">Prepilin-type N-terminal cleavage/methylation domain-containing protein</fullName>
    </recommendedName>
</protein>
<evidence type="ECO:0008006" key="4">
    <source>
        <dbReference type="Google" id="ProtNLM"/>
    </source>
</evidence>
<dbReference type="InterPro" id="IPR012902">
    <property type="entry name" value="N_methyl_site"/>
</dbReference>
<accession>A0A1J0VGK1</accession>
<keyword evidence="1" id="KW-1133">Transmembrane helix</keyword>
<dbReference type="Pfam" id="PF07963">
    <property type="entry name" value="N_methyl"/>
    <property type="match status" value="1"/>
</dbReference>
<dbReference type="InterPro" id="IPR045584">
    <property type="entry name" value="Pilin-like"/>
</dbReference>
<gene>
    <name evidence="2" type="ORF">BOX17_09415</name>
</gene>
<dbReference type="AlphaFoldDB" id="A0A1J0VGK1"/>
<evidence type="ECO:0000313" key="3">
    <source>
        <dbReference type="Proteomes" id="UP000181985"/>
    </source>
</evidence>
<dbReference type="Proteomes" id="UP000181985">
    <property type="component" value="Chromosome"/>
</dbReference>
<organism evidence="2 3">
    <name type="scientific">Halomonas aestuarii</name>
    <dbReference type="NCBI Taxonomy" id="1897729"/>
    <lineage>
        <taxon>Bacteria</taxon>
        <taxon>Pseudomonadati</taxon>
        <taxon>Pseudomonadota</taxon>
        <taxon>Gammaproteobacteria</taxon>
        <taxon>Oceanospirillales</taxon>
        <taxon>Halomonadaceae</taxon>
        <taxon>Halomonas</taxon>
    </lineage>
</organism>
<sequence length="193" mass="20631">MEHHTVSRSLFPYARRCQGFSLVELMVALVIGLIVVLGAGQLFIASKRTYDQMEQLASRQQSLRALYDFISLDVRTATSASINAAGSELTLFYEGRRQADPACSGGGNLVSVKYSYASPSVMVGVQCDSASGYTTNALVNGVEALSFSPLPPEELPYVEANVTFEAMSGEPADSSIFSFVVALRCAVFDGCAS</sequence>
<evidence type="ECO:0000256" key="1">
    <source>
        <dbReference type="SAM" id="Phobius"/>
    </source>
</evidence>
<reference evidence="3" key="1">
    <citation type="submission" date="2016-11" db="EMBL/GenBank/DDBJ databases">
        <title>Halolamina sediminis sp. nov., an extremely halophilic archaeon isolated from solar salt.</title>
        <authorList>
            <person name="Koh H.-W."/>
            <person name="Rani S."/>
            <person name="Park S.-J."/>
        </authorList>
    </citation>
    <scope>NUCLEOTIDE SEQUENCE [LARGE SCALE GENOMIC DNA]</scope>
    <source>
        <strain evidence="3">Hb3</strain>
    </source>
</reference>
<dbReference type="SUPFAM" id="SSF54523">
    <property type="entry name" value="Pili subunits"/>
    <property type="match status" value="1"/>
</dbReference>
<dbReference type="KEGG" id="hsi:BOX17_09415"/>
<proteinExistence type="predicted"/>
<dbReference type="PROSITE" id="PS00409">
    <property type="entry name" value="PROKAR_NTER_METHYL"/>
    <property type="match status" value="1"/>
</dbReference>
<keyword evidence="3" id="KW-1185">Reference proteome</keyword>